<feature type="non-terminal residue" evidence="1">
    <location>
        <position position="1"/>
    </location>
</feature>
<gene>
    <name evidence="1" type="ORF">S01H4_15527</name>
</gene>
<dbReference type="EMBL" id="BART01006804">
    <property type="protein sequence ID" value="GAG70043.1"/>
    <property type="molecule type" value="Genomic_DNA"/>
</dbReference>
<proteinExistence type="predicted"/>
<name>X1ABI6_9ZZZZ</name>
<organism evidence="1">
    <name type="scientific">marine sediment metagenome</name>
    <dbReference type="NCBI Taxonomy" id="412755"/>
    <lineage>
        <taxon>unclassified sequences</taxon>
        <taxon>metagenomes</taxon>
        <taxon>ecological metagenomes</taxon>
    </lineage>
</organism>
<protein>
    <submittedName>
        <fullName evidence="1">Uncharacterized protein</fullName>
    </submittedName>
</protein>
<comment type="caution">
    <text evidence="1">The sequence shown here is derived from an EMBL/GenBank/DDBJ whole genome shotgun (WGS) entry which is preliminary data.</text>
</comment>
<reference evidence="1" key="1">
    <citation type="journal article" date="2014" name="Front. Microbiol.">
        <title>High frequency of phylogenetically diverse reductive dehalogenase-homologous genes in deep subseafloor sedimentary metagenomes.</title>
        <authorList>
            <person name="Kawai M."/>
            <person name="Futagami T."/>
            <person name="Toyoda A."/>
            <person name="Takaki Y."/>
            <person name="Nishi S."/>
            <person name="Hori S."/>
            <person name="Arai W."/>
            <person name="Tsubouchi T."/>
            <person name="Morono Y."/>
            <person name="Uchiyama I."/>
            <person name="Ito T."/>
            <person name="Fujiyama A."/>
            <person name="Inagaki F."/>
            <person name="Takami H."/>
        </authorList>
    </citation>
    <scope>NUCLEOTIDE SEQUENCE</scope>
    <source>
        <strain evidence="1">Expedition CK06-06</strain>
    </source>
</reference>
<sequence length="310" mass="36248">FTGFEEGFVLKQMIFRINTEGLISVRMISHENKIVEGKIQNEYWNDTQIIDLYNDIFSNNPVKTYNFTVKEFGRLLYIFLPKKIRTFLKQFEIKSLNIIPEIYFILDEMTIPFELVYDNNFFLLKYSIGYIIGEPPLGGVTFGYESEGERGKLTEQNKFNVLIIECTNSSNPSRWNEETKVKELIFPFEAGINEFNYITEFFNNREEIGQITILVGADSSRDKILSYIESGSNHIIHFVGNVFYSKWNPQDSFFLTNDNEIVTFNDIKNSIQSSQSRLQPFLFFNSQIYDVQGKKLRNVLRTFGEIVVIN</sequence>
<accession>X1ABI6</accession>
<evidence type="ECO:0000313" key="1">
    <source>
        <dbReference type="EMBL" id="GAG70043.1"/>
    </source>
</evidence>
<dbReference type="AlphaFoldDB" id="X1ABI6"/>